<protein>
    <recommendedName>
        <fullName evidence="3">NodB homology domain-containing protein</fullName>
    </recommendedName>
</protein>
<dbReference type="Pfam" id="PF01522">
    <property type="entry name" value="Polysacc_deac_1"/>
    <property type="match status" value="1"/>
</dbReference>
<keyword evidence="5" id="KW-1185">Reference proteome</keyword>
<reference evidence="4 5" key="1">
    <citation type="journal article" date="2015" name="Proc. Natl. Acad. Sci. U.S.A.">
        <title>Expanded metabolic versatility of ubiquitous nitrite-oxidizing bacteria from the genus Nitrospira.</title>
        <authorList>
            <person name="Koch H."/>
            <person name="Lucker S."/>
            <person name="Albertsen M."/>
            <person name="Kitzinger K."/>
            <person name="Herbold C."/>
            <person name="Spieck E."/>
            <person name="Nielsen P.H."/>
            <person name="Wagner M."/>
            <person name="Daims H."/>
        </authorList>
    </citation>
    <scope>NUCLEOTIDE SEQUENCE [LARGE SCALE GENOMIC DNA]</scope>
    <source>
        <strain evidence="4 5">NSP M-1</strain>
    </source>
</reference>
<dbReference type="AlphaFoldDB" id="A0A0K2GFQ0"/>
<dbReference type="GO" id="GO:0005975">
    <property type="term" value="P:carbohydrate metabolic process"/>
    <property type="evidence" value="ECO:0007669"/>
    <property type="project" value="InterPro"/>
</dbReference>
<dbReference type="GO" id="GO:0005576">
    <property type="term" value="C:extracellular region"/>
    <property type="evidence" value="ECO:0007669"/>
    <property type="project" value="UniProtKB-SubCell"/>
</dbReference>
<dbReference type="InterPro" id="IPR051398">
    <property type="entry name" value="Polysacch_Deacetylase"/>
</dbReference>
<name>A0A0K2GFQ0_NITMO</name>
<dbReference type="Gene3D" id="3.20.20.370">
    <property type="entry name" value="Glycoside hydrolase/deacetylase"/>
    <property type="match status" value="1"/>
</dbReference>
<feature type="domain" description="NodB homology" evidence="3">
    <location>
        <begin position="116"/>
        <end position="363"/>
    </location>
</feature>
<dbReference type="PATRIC" id="fig|42253.5.peg.3343"/>
<evidence type="ECO:0000259" key="3">
    <source>
        <dbReference type="PROSITE" id="PS51677"/>
    </source>
</evidence>
<evidence type="ECO:0000313" key="4">
    <source>
        <dbReference type="EMBL" id="ALA59781.1"/>
    </source>
</evidence>
<evidence type="ECO:0000256" key="1">
    <source>
        <dbReference type="ARBA" id="ARBA00004613"/>
    </source>
</evidence>
<dbReference type="InterPro" id="IPR002509">
    <property type="entry name" value="NODB_dom"/>
</dbReference>
<keyword evidence="2" id="KW-0732">Signal</keyword>
<sequence length="363" mass="40940">MEDGRALANMRSKMIRLACTGLYVSGALALLRWCAKRMMPAAHGAAGAVFPFVMKRRAPSLQILTYHRVNDEHDPFFPATPVDVFEKQMAYVARRHHVCALDEAVERLRLGDLPDHAVAITFDDGYRDNYLHAFPVVKSLSLPMTIFLATDAIGTGRTLWHDRVFSAFRDTAAPAIRGFGPAFDGASLRTVRERIGVMGQVLASLRQVHDDERNRRITELCRALEVRERVEDPELMLTWDDVKRMRGHGVSFGSHTASHPILSRLSRQETVAEIERSCAAMERHLGERPVLFAYPNGTKADFTDMTKDVLKASGFRCAVTTEFGVNEPGADRFELKRGRPWEEHLPTFAFKLSWYRLMSSHAA</sequence>
<dbReference type="CDD" id="cd10918">
    <property type="entry name" value="CE4_NodB_like_5s_6s"/>
    <property type="match status" value="1"/>
</dbReference>
<evidence type="ECO:0000256" key="2">
    <source>
        <dbReference type="ARBA" id="ARBA00022729"/>
    </source>
</evidence>
<organism evidence="4 5">
    <name type="scientific">Nitrospira moscoviensis</name>
    <dbReference type="NCBI Taxonomy" id="42253"/>
    <lineage>
        <taxon>Bacteria</taxon>
        <taxon>Pseudomonadati</taxon>
        <taxon>Nitrospirota</taxon>
        <taxon>Nitrospiria</taxon>
        <taxon>Nitrospirales</taxon>
        <taxon>Nitrospiraceae</taxon>
        <taxon>Nitrospira</taxon>
    </lineage>
</organism>
<proteinExistence type="predicted"/>
<gene>
    <name evidence="4" type="ORF">NITMOv2_3389</name>
</gene>
<accession>A0A0K2GFQ0</accession>
<dbReference type="InterPro" id="IPR011330">
    <property type="entry name" value="Glyco_hydro/deAcase_b/a-brl"/>
</dbReference>
<dbReference type="GO" id="GO:0016810">
    <property type="term" value="F:hydrolase activity, acting on carbon-nitrogen (but not peptide) bonds"/>
    <property type="evidence" value="ECO:0007669"/>
    <property type="project" value="InterPro"/>
</dbReference>
<dbReference type="EMBL" id="CP011801">
    <property type="protein sequence ID" value="ALA59781.1"/>
    <property type="molecule type" value="Genomic_DNA"/>
</dbReference>
<dbReference type="SUPFAM" id="SSF88713">
    <property type="entry name" value="Glycoside hydrolase/deacetylase"/>
    <property type="match status" value="1"/>
</dbReference>
<dbReference type="KEGG" id="nmv:NITMOv2_3389"/>
<comment type="subcellular location">
    <subcellularLocation>
        <location evidence="1">Secreted</location>
    </subcellularLocation>
</comment>
<dbReference type="PANTHER" id="PTHR34216">
    <property type="match status" value="1"/>
</dbReference>
<dbReference type="STRING" id="42253.NITMOv2_3389"/>
<dbReference type="PROSITE" id="PS51677">
    <property type="entry name" value="NODB"/>
    <property type="match status" value="1"/>
</dbReference>
<dbReference type="PANTHER" id="PTHR34216:SF3">
    <property type="entry name" value="POLY-BETA-1,6-N-ACETYL-D-GLUCOSAMINE N-DEACETYLASE"/>
    <property type="match status" value="1"/>
</dbReference>
<dbReference type="Proteomes" id="UP000069205">
    <property type="component" value="Chromosome"/>
</dbReference>
<evidence type="ECO:0000313" key="5">
    <source>
        <dbReference type="Proteomes" id="UP000069205"/>
    </source>
</evidence>